<dbReference type="Proteomes" id="UP000580568">
    <property type="component" value="Unassembled WGS sequence"/>
</dbReference>
<evidence type="ECO:0000259" key="7">
    <source>
        <dbReference type="Pfam" id="PF00155"/>
    </source>
</evidence>
<name>A0A6V8SH41_9CLOT</name>
<evidence type="ECO:0000256" key="1">
    <source>
        <dbReference type="ARBA" id="ARBA00001933"/>
    </source>
</evidence>
<evidence type="ECO:0000256" key="4">
    <source>
        <dbReference type="ARBA" id="ARBA00022679"/>
    </source>
</evidence>
<dbReference type="PRINTS" id="PR00753">
    <property type="entry name" value="ACCSYNTHASE"/>
</dbReference>
<dbReference type="GO" id="GO:0006520">
    <property type="term" value="P:amino acid metabolic process"/>
    <property type="evidence" value="ECO:0007669"/>
    <property type="project" value="InterPro"/>
</dbReference>
<dbReference type="CDD" id="cd00609">
    <property type="entry name" value="AAT_like"/>
    <property type="match status" value="1"/>
</dbReference>
<dbReference type="PROSITE" id="PS00105">
    <property type="entry name" value="AA_TRANSFER_CLASS_1"/>
    <property type="match status" value="1"/>
</dbReference>
<evidence type="ECO:0000256" key="2">
    <source>
        <dbReference type="ARBA" id="ARBA00007441"/>
    </source>
</evidence>
<dbReference type="EMBL" id="BLZR01000001">
    <property type="protein sequence ID" value="GFP75902.1"/>
    <property type="molecule type" value="Genomic_DNA"/>
</dbReference>
<comment type="caution">
    <text evidence="8">The sequence shown here is derived from an EMBL/GenBank/DDBJ whole genome shotgun (WGS) entry which is preliminary data.</text>
</comment>
<feature type="domain" description="Aminotransferase class I/classII large" evidence="7">
    <location>
        <begin position="31"/>
        <end position="389"/>
    </location>
</feature>
<dbReference type="InterPro" id="IPR004839">
    <property type="entry name" value="Aminotransferase_I/II_large"/>
</dbReference>
<protein>
    <recommendedName>
        <fullName evidence="6">Aminotransferase</fullName>
        <ecNumber evidence="6">2.6.1.-</ecNumber>
    </recommendedName>
</protein>
<dbReference type="PANTHER" id="PTHR46383">
    <property type="entry name" value="ASPARTATE AMINOTRANSFERASE"/>
    <property type="match status" value="1"/>
</dbReference>
<keyword evidence="4 6" id="KW-0808">Transferase</keyword>
<dbReference type="RefSeq" id="WP_183277371.1">
    <property type="nucleotide sequence ID" value="NZ_BLZR01000001.1"/>
</dbReference>
<dbReference type="AlphaFoldDB" id="A0A6V8SH41"/>
<dbReference type="InterPro" id="IPR015422">
    <property type="entry name" value="PyrdxlP-dep_Trfase_small"/>
</dbReference>
<comment type="similarity">
    <text evidence="2 6">Belongs to the class-I pyridoxal-phosphate-dependent aminotransferase family.</text>
</comment>
<dbReference type="Gene3D" id="3.40.640.10">
    <property type="entry name" value="Type I PLP-dependent aspartate aminotransferase-like (Major domain)"/>
    <property type="match status" value="1"/>
</dbReference>
<keyword evidence="9" id="KW-1185">Reference proteome</keyword>
<dbReference type="EC" id="2.6.1.-" evidence="6"/>
<gene>
    <name evidence="8" type="ORF">bsdtw1_01994</name>
</gene>
<sequence length="397" mass="43995">MTLSKKIEALTPSITLSITAKANEMKKTGVNVISFAAGEPDFNTPKNIIDSAISAMENGHTKYTPASGLLELKKAVCKKFSDDNGLEYSPSQVIISNGAKQCLGNLFLAILNPGDEVIVPTPYWVSYPELIKIADGVPVYVQCEEENDFKYTIENLKQSLTSKTKALLLNSPNNPTGTIYSKEELVVIANFAKENDLYIVSDEIYEKLIYGGEKHFSIAAVSEDAFNRTIVINGLSKTYAMTGWRIGYAAGPENVIKLMSSIQSHMTSNPNTIAQYAAIEALNSPVKLVEDMVCEFEKRRNYMVDRLNEVENVKIINPNGAFYVMVNISYYLKKKFGETIIEDSKMFSELLLETSAVATVPGIAFGLDDYIRLSYATSIDNIEEGVKRLKSFINKLK</sequence>
<reference evidence="8 9" key="1">
    <citation type="submission" date="2020-07" db="EMBL/GenBank/DDBJ databases">
        <title>A new beta-1,3-glucan-decomposing anaerobic bacterium isolated from anoxic soil subjected to biological soil disinfestation.</title>
        <authorList>
            <person name="Ueki A."/>
            <person name="Tonouchi A."/>
        </authorList>
    </citation>
    <scope>NUCLEOTIDE SEQUENCE [LARGE SCALE GENOMIC DNA]</scope>
    <source>
        <strain evidence="8 9">TW1</strain>
    </source>
</reference>
<keyword evidence="3 6" id="KW-0032">Aminotransferase</keyword>
<evidence type="ECO:0000313" key="8">
    <source>
        <dbReference type="EMBL" id="GFP75902.1"/>
    </source>
</evidence>
<dbReference type="PANTHER" id="PTHR46383:SF1">
    <property type="entry name" value="ASPARTATE AMINOTRANSFERASE"/>
    <property type="match status" value="1"/>
</dbReference>
<dbReference type="InterPro" id="IPR004838">
    <property type="entry name" value="NHTrfase_class1_PyrdxlP-BS"/>
</dbReference>
<dbReference type="InterPro" id="IPR050596">
    <property type="entry name" value="AspAT/PAT-like"/>
</dbReference>
<evidence type="ECO:0000256" key="6">
    <source>
        <dbReference type="RuleBase" id="RU000481"/>
    </source>
</evidence>
<dbReference type="Pfam" id="PF00155">
    <property type="entry name" value="Aminotran_1_2"/>
    <property type="match status" value="1"/>
</dbReference>
<comment type="cofactor">
    <cofactor evidence="1 6">
        <name>pyridoxal 5'-phosphate</name>
        <dbReference type="ChEBI" id="CHEBI:597326"/>
    </cofactor>
</comment>
<keyword evidence="5" id="KW-0663">Pyridoxal phosphate</keyword>
<dbReference type="GO" id="GO:0008483">
    <property type="term" value="F:transaminase activity"/>
    <property type="evidence" value="ECO:0007669"/>
    <property type="project" value="UniProtKB-KW"/>
</dbReference>
<dbReference type="InterPro" id="IPR015424">
    <property type="entry name" value="PyrdxlP-dep_Trfase"/>
</dbReference>
<evidence type="ECO:0000256" key="3">
    <source>
        <dbReference type="ARBA" id="ARBA00022576"/>
    </source>
</evidence>
<dbReference type="GO" id="GO:0030170">
    <property type="term" value="F:pyridoxal phosphate binding"/>
    <property type="evidence" value="ECO:0007669"/>
    <property type="project" value="InterPro"/>
</dbReference>
<dbReference type="FunFam" id="3.40.640.10:FF:000033">
    <property type="entry name" value="Aspartate aminotransferase"/>
    <property type="match status" value="1"/>
</dbReference>
<evidence type="ECO:0000313" key="9">
    <source>
        <dbReference type="Proteomes" id="UP000580568"/>
    </source>
</evidence>
<evidence type="ECO:0000256" key="5">
    <source>
        <dbReference type="ARBA" id="ARBA00022898"/>
    </source>
</evidence>
<dbReference type="Gene3D" id="3.90.1150.10">
    <property type="entry name" value="Aspartate Aminotransferase, domain 1"/>
    <property type="match status" value="1"/>
</dbReference>
<organism evidence="8 9">
    <name type="scientific">Clostridium fungisolvens</name>
    <dbReference type="NCBI Taxonomy" id="1604897"/>
    <lineage>
        <taxon>Bacteria</taxon>
        <taxon>Bacillati</taxon>
        <taxon>Bacillota</taxon>
        <taxon>Clostridia</taxon>
        <taxon>Eubacteriales</taxon>
        <taxon>Clostridiaceae</taxon>
        <taxon>Clostridium</taxon>
    </lineage>
</organism>
<dbReference type="SUPFAM" id="SSF53383">
    <property type="entry name" value="PLP-dependent transferases"/>
    <property type="match status" value="1"/>
</dbReference>
<dbReference type="InterPro" id="IPR015421">
    <property type="entry name" value="PyrdxlP-dep_Trfase_major"/>
</dbReference>
<accession>A0A6V8SH41</accession>
<proteinExistence type="inferred from homology"/>